<gene>
    <name evidence="1" type="ORF">AGLY_017440</name>
</gene>
<comment type="caution">
    <text evidence="1">The sequence shown here is derived from an EMBL/GenBank/DDBJ whole genome shotgun (WGS) entry which is preliminary data.</text>
</comment>
<dbReference type="Proteomes" id="UP000475862">
    <property type="component" value="Unassembled WGS sequence"/>
</dbReference>
<keyword evidence="2" id="KW-1185">Reference proteome</keyword>
<dbReference type="OrthoDB" id="6614092at2759"/>
<protein>
    <submittedName>
        <fullName evidence="1">Uncharacterized protein</fullName>
    </submittedName>
</protein>
<evidence type="ECO:0000313" key="2">
    <source>
        <dbReference type="Proteomes" id="UP000475862"/>
    </source>
</evidence>
<dbReference type="PANTHER" id="PTHR46113">
    <property type="entry name" value="SNAC DOMAIN-CONTAINING PROTEIN"/>
    <property type="match status" value="1"/>
</dbReference>
<reference evidence="1 2" key="1">
    <citation type="submission" date="2019-08" db="EMBL/GenBank/DDBJ databases">
        <title>The genome of the soybean aphid Biotype 1, its phylome, world population structure and adaptation to the North American continent.</title>
        <authorList>
            <person name="Giordano R."/>
            <person name="Donthu R.K."/>
            <person name="Hernandez A.G."/>
            <person name="Wright C.L."/>
            <person name="Zimin A.V."/>
        </authorList>
    </citation>
    <scope>NUCLEOTIDE SEQUENCE [LARGE SCALE GENOMIC DNA]</scope>
    <source>
        <tissue evidence="1">Whole aphids</tissue>
    </source>
</reference>
<dbReference type="AlphaFoldDB" id="A0A6G0SUW4"/>
<organism evidence="1 2">
    <name type="scientific">Aphis glycines</name>
    <name type="common">Soybean aphid</name>
    <dbReference type="NCBI Taxonomy" id="307491"/>
    <lineage>
        <taxon>Eukaryota</taxon>
        <taxon>Metazoa</taxon>
        <taxon>Ecdysozoa</taxon>
        <taxon>Arthropoda</taxon>
        <taxon>Hexapoda</taxon>
        <taxon>Insecta</taxon>
        <taxon>Pterygota</taxon>
        <taxon>Neoptera</taxon>
        <taxon>Paraneoptera</taxon>
        <taxon>Hemiptera</taxon>
        <taxon>Sternorrhyncha</taxon>
        <taxon>Aphidomorpha</taxon>
        <taxon>Aphidoidea</taxon>
        <taxon>Aphididae</taxon>
        <taxon>Aphidini</taxon>
        <taxon>Aphis</taxon>
        <taxon>Aphis</taxon>
    </lineage>
</organism>
<name>A0A6G0SUW4_APHGL</name>
<evidence type="ECO:0000313" key="1">
    <source>
        <dbReference type="EMBL" id="KAE9522180.1"/>
    </source>
</evidence>
<dbReference type="PANTHER" id="PTHR46113:SF1">
    <property type="entry name" value="PEPTIDASE M17 LEUCYL AMINOPEPTIDASE N-TERMINAL DOMAIN-CONTAINING PROTEIN"/>
    <property type="match status" value="1"/>
</dbReference>
<sequence>MDSKINIRRRIYLIGASSHQLVGCKLPSNKQVLSVLFFNIREVKLSLRESARLVIDETLIFWQKARIPTREVRNCVPMLEELYNTWRSLQKNSSRRTNTQIKNENEFVQCFDELFDIALADALNMMTIDIDKQFLITQRQKGRPGAMMGVDWISQKREFKRSKQLEESEKKRKLNENKIKYICKYFVFLESVELCSSSDTEESLSDNCELAQNIQDNTKNSIIMESCEDSAGPSTIKRGRTVFINDKLVTVLDRCKVSDRDATHIIIATAQALGHNVDNLVINRSSIRRVREKVRKLRAEQLRLSFNNDLFKEIVVHWDEKMLPSLTGKDLVERLPVLISCEGREQLLGVSQLSAGTGEEQAENVFQLLIDWGITDSVVAVCCDTTASNTGRLKGACVLLEQHLEKDMLYLMCRHHIYELVLRCVFEEKFGITSGPNIPLFKKFQEYWSKLNTSHFNAGIEDINICTALSHTKNDVLQFALDHSKKEQFREDYRELLELTIIFFGRTPHRGISFRIPGASHHARWMAKAIYCLKIFIFRNQFKMSPRQQKACQDTCIFIVSIYVKSWFRAHIAIEAPYQDLMFVQKLLEYENIDQKVAFVSLKKMCGHLWYLSPETAALAFFDINVPLSEKKKMVVALNTIDTSEYTANRFAIDIKNLSLLKSNCISDFINSSSVKLFHRFNIKTDFLNEDPVLWKSNQHYIQGLNKVINLKVVNDAAERGVKLMSDYNNLITKNEDQKQFLIQTIYDYRQRYPNANKNTLKNYI</sequence>
<dbReference type="EMBL" id="VYZN01001597">
    <property type="protein sequence ID" value="KAE9522180.1"/>
    <property type="molecule type" value="Genomic_DNA"/>
</dbReference>
<accession>A0A6G0SUW4</accession>
<proteinExistence type="predicted"/>